<comment type="similarity">
    <text evidence="1">Belongs to the VgrG protein family.</text>
</comment>
<dbReference type="InterPro" id="IPR006531">
    <property type="entry name" value="Gp5/Vgr_OB"/>
</dbReference>
<gene>
    <name evidence="6" type="ORF">C7C56_009590</name>
</gene>
<evidence type="ECO:0000313" key="6">
    <source>
        <dbReference type="EMBL" id="PWF48870.1"/>
    </source>
</evidence>
<feature type="domain" description="Gp5/Type VI secretion system Vgr protein OB-fold" evidence="3">
    <location>
        <begin position="554"/>
        <end position="603"/>
    </location>
</feature>
<dbReference type="AlphaFoldDB" id="A0A2U2HMY9"/>
<protein>
    <submittedName>
        <fullName evidence="6">Type VI secretion system tip protein VgrG</fullName>
    </submittedName>
</protein>
<reference evidence="6 7" key="1">
    <citation type="submission" date="2018-04" db="EMBL/GenBank/DDBJ databases">
        <title>Massilia violaceinigra sp. nov., a novel purple-pigmented bacterium isolated from Tianshan glacier, Xinjiang, China.</title>
        <authorList>
            <person name="Wang H."/>
        </authorList>
    </citation>
    <scope>NUCLEOTIDE SEQUENCE [LARGE SCALE GENOMIC DNA]</scope>
    <source>
        <strain evidence="6 7">B448-2</strain>
    </source>
</reference>
<evidence type="ECO:0000259" key="5">
    <source>
        <dbReference type="Pfam" id="PF13296"/>
    </source>
</evidence>
<dbReference type="Pfam" id="PF05954">
    <property type="entry name" value="Phage_GPD"/>
    <property type="match status" value="1"/>
</dbReference>
<organism evidence="6 7">
    <name type="scientific">Massilia glaciei</name>
    <dbReference type="NCBI Taxonomy" id="1524097"/>
    <lineage>
        <taxon>Bacteria</taxon>
        <taxon>Pseudomonadati</taxon>
        <taxon>Pseudomonadota</taxon>
        <taxon>Betaproteobacteria</taxon>
        <taxon>Burkholderiales</taxon>
        <taxon>Oxalobacteraceae</taxon>
        <taxon>Telluria group</taxon>
        <taxon>Massilia</taxon>
    </lineage>
</organism>
<dbReference type="NCBIfam" id="TIGR01646">
    <property type="entry name" value="vgr_GE"/>
    <property type="match status" value="1"/>
</dbReference>
<evidence type="ECO:0000313" key="7">
    <source>
        <dbReference type="Proteomes" id="UP000241421"/>
    </source>
</evidence>
<dbReference type="SUPFAM" id="SSF69279">
    <property type="entry name" value="Phage tail proteins"/>
    <property type="match status" value="2"/>
</dbReference>
<dbReference type="InterPro" id="IPR018769">
    <property type="entry name" value="VgrG2_DUF2345"/>
</dbReference>
<name>A0A2U2HMY9_9BURK</name>
<dbReference type="RefSeq" id="WP_106757216.1">
    <property type="nucleotide sequence ID" value="NZ_PXWF02000127.1"/>
</dbReference>
<comment type="caution">
    <text evidence="6">The sequence shown here is derived from an EMBL/GenBank/DDBJ whole genome shotgun (WGS) entry which is preliminary data.</text>
</comment>
<dbReference type="Gene3D" id="2.40.50.230">
    <property type="entry name" value="Gp5 N-terminal domain"/>
    <property type="match status" value="1"/>
</dbReference>
<proteinExistence type="inferred from homology"/>
<feature type="domain" description="DUF2345" evidence="4">
    <location>
        <begin position="774"/>
        <end position="915"/>
    </location>
</feature>
<dbReference type="InterPro" id="IPR037026">
    <property type="entry name" value="Vgr_OB-fold_dom_sf"/>
</dbReference>
<dbReference type="Proteomes" id="UP000241421">
    <property type="component" value="Unassembled WGS sequence"/>
</dbReference>
<dbReference type="NCBIfam" id="TIGR03361">
    <property type="entry name" value="VI_Rhs_Vgr"/>
    <property type="match status" value="1"/>
</dbReference>
<dbReference type="Pfam" id="PF13296">
    <property type="entry name" value="T6SS_Vgr"/>
    <property type="match status" value="1"/>
</dbReference>
<dbReference type="OrthoDB" id="1907165at2"/>
<evidence type="ECO:0000259" key="4">
    <source>
        <dbReference type="Pfam" id="PF10106"/>
    </source>
</evidence>
<dbReference type="Pfam" id="PF04717">
    <property type="entry name" value="Phage_base_V"/>
    <property type="match status" value="1"/>
</dbReference>
<evidence type="ECO:0000259" key="3">
    <source>
        <dbReference type="Pfam" id="PF04717"/>
    </source>
</evidence>
<dbReference type="SUPFAM" id="SSF69255">
    <property type="entry name" value="gp5 N-terminal domain-like"/>
    <property type="match status" value="1"/>
</dbReference>
<dbReference type="Gene3D" id="3.55.50.10">
    <property type="entry name" value="Baseplate protein-like domains"/>
    <property type="match status" value="1"/>
</dbReference>
<sequence>MRALTPSFPDIDAKSVCAFSHKLLGEYIFGNLDAALHVLSKVVQIGRFPEVAFGRAVNLLPPQTGVSLIRSSAHGSAQPARTVWLNRYEPPHPASPGKQKGFVDDVLLVKQVTGVEGICAPLEYRLLCVAAKANLPLKQFMAMPVELQFVTSTGGLRSVCGIVDGAEEGESDGGLATYLLTMRDALSISEKGSNTRIFRGMSEVEISNVILGDWLHENPVLARAFNFETWRLKSGYPRREFTMQYKESDTAFLRRLWKRRGIAWFFQPTAERSPKDAPAHTLILFDNAYSLEKNAAGIVRYHRDDGTEKADSITAWHPVRRLTPGRVRRQSWDYKTARMDNVMHSSLSDQGELGNQLAAGLNDSLIHVQHAGHNPDDYRALSELRMAHHEFDSKCVRGESGGREFCPGQWVAVTGHAGIDAHPPDKREFVFTELRVAAENNLPKTLRDRANRLFALNRWGTDDDTNADPGTGAAEASAERDGRYTVQFTCVRRGIPIVAAYDPRVDLPRTGNETVVVIGPEAGGVYCDELGRVRVRFPGSRPDERAGAVITTDKLTEHDSAWVPVCSGWAGALYGAISLPRVGTSAVICFMGGDPDKPIIISATHSGVSPPPSFSHVSSLPGDRHLSGIVSREIGGTRSNQLRIDDTTGQISAQLASDHASTQLNLGFLTHPRSKGEATPRGDGFELASNDGGSIRTAKSLLISTWQRLDACANQLSAEEHLGLMQDCAELFKSLGQVAFENQGLALDPAPQAELRDHIKAAPGGGNTDPEGIGGEPTLSVTSAAGMALTTPKTIVCYAGVNIDTVAQQHMQLSSGQCFNLNAGKGISLFSHHDGIRAIAHYGKFVMQSQHDDTEINSAKNVMITATDGIISLMAKEIRLIAEDGSFTKIGGGITNGTDGDIKNQAANFPFSGPATMATELPTFGSSAPDQKFVLKYAPQIEEAPIAPNRKFEIDMSDGSTLKGISDAMGKTSLLEREAMHIVDIRILTDE</sequence>
<keyword evidence="7" id="KW-1185">Reference proteome</keyword>
<dbReference type="EMBL" id="PXWF02000127">
    <property type="protein sequence ID" value="PWF48870.1"/>
    <property type="molecule type" value="Genomic_DNA"/>
</dbReference>
<dbReference type="InterPro" id="IPR006533">
    <property type="entry name" value="T6SS_Vgr_RhsGE"/>
</dbReference>
<evidence type="ECO:0000256" key="1">
    <source>
        <dbReference type="ARBA" id="ARBA00005558"/>
    </source>
</evidence>
<feature type="domain" description="Putative type VI secretion system Rhs element associated Vgr" evidence="5">
    <location>
        <begin position="632"/>
        <end position="739"/>
    </location>
</feature>
<dbReference type="Gene3D" id="4.10.220.110">
    <property type="match status" value="1"/>
</dbReference>
<dbReference type="Pfam" id="PF10106">
    <property type="entry name" value="DUF2345"/>
    <property type="match status" value="1"/>
</dbReference>
<feature type="region of interest" description="Disordered" evidence="2">
    <location>
        <begin position="459"/>
        <end position="478"/>
    </location>
</feature>
<accession>A0A2U2HMY9</accession>
<dbReference type="Gene3D" id="2.30.110.50">
    <property type="match status" value="1"/>
</dbReference>
<dbReference type="InterPro" id="IPR017847">
    <property type="entry name" value="T6SS_RhsGE_Vgr_subset"/>
</dbReference>
<evidence type="ECO:0000256" key="2">
    <source>
        <dbReference type="SAM" id="MobiDB-lite"/>
    </source>
</evidence>
<dbReference type="InterPro" id="IPR028244">
    <property type="entry name" value="T6SS_Rhs_Vgr_dom"/>
</dbReference>